<name>A0A834LCS6_RHOSS</name>
<sequence>MCNMVSRKTRSKTRKPKFLSLRLEISPETTQQSGQMKNSTPTTTASHHHHHHHPQLNLFPLHPENLVEDKETTTFSHFFDAAADGGATATMTALLGAGSSSEKSDDAQLPPSLTYACGGQDSEEGDDLVRTALRSKERSDTCDEKWVSYEEVTSCAADRLQKMRTRGSLSLKLDYQEIMNAWTDKGPLYVQLESPQTVPDLLHDVFALDQSSYNGMKNDWGSNGGGLWTVPQISINNDNIGNMKVKTEEVILQGGEEEWKQVRVREASVLRYKEKRQNRLFAKRIRYEVRKINAEKRPRMKVKSVFRRRKRFIREICEEKLNEILQGRFCRLFGCGKLVAAVYNHKETVH</sequence>
<evidence type="ECO:0000256" key="3">
    <source>
        <dbReference type="PROSITE-ProRule" id="PRU00357"/>
    </source>
</evidence>
<evidence type="ECO:0000313" key="7">
    <source>
        <dbReference type="Proteomes" id="UP000626092"/>
    </source>
</evidence>
<protein>
    <recommendedName>
        <fullName evidence="5">CCT domain-containing protein</fullName>
    </recommendedName>
</protein>
<dbReference type="OrthoDB" id="153872at2759"/>
<comment type="caution">
    <text evidence="6">The sequence shown here is derived from an EMBL/GenBank/DDBJ whole genome shotgun (WGS) entry which is preliminary data.</text>
</comment>
<feature type="domain" description="CCT" evidence="5">
    <location>
        <begin position="265"/>
        <end position="307"/>
    </location>
</feature>
<dbReference type="AlphaFoldDB" id="A0A834LCS6"/>
<evidence type="ECO:0000256" key="2">
    <source>
        <dbReference type="ARBA" id="ARBA00023242"/>
    </source>
</evidence>
<evidence type="ECO:0000256" key="1">
    <source>
        <dbReference type="ARBA" id="ARBA00004123"/>
    </source>
</evidence>
<feature type="region of interest" description="Disordered" evidence="4">
    <location>
        <begin position="1"/>
        <end position="57"/>
    </location>
</feature>
<evidence type="ECO:0000256" key="4">
    <source>
        <dbReference type="SAM" id="MobiDB-lite"/>
    </source>
</evidence>
<gene>
    <name evidence="6" type="ORF">RHSIM_Rhsim10G0013100</name>
</gene>
<dbReference type="GO" id="GO:0005634">
    <property type="term" value="C:nucleus"/>
    <property type="evidence" value="ECO:0007669"/>
    <property type="project" value="UniProtKB-SubCell"/>
</dbReference>
<dbReference type="GO" id="GO:0006355">
    <property type="term" value="P:regulation of DNA-templated transcription"/>
    <property type="evidence" value="ECO:0007669"/>
    <property type="project" value="TreeGrafter"/>
</dbReference>
<keyword evidence="2 3" id="KW-0539">Nucleus</keyword>
<evidence type="ECO:0000259" key="5">
    <source>
        <dbReference type="PROSITE" id="PS51017"/>
    </source>
</evidence>
<dbReference type="Pfam" id="PF06203">
    <property type="entry name" value="CCT"/>
    <property type="match status" value="1"/>
</dbReference>
<keyword evidence="7" id="KW-1185">Reference proteome</keyword>
<dbReference type="InterPro" id="IPR052453">
    <property type="entry name" value="CONSTANS-like_ZF"/>
</dbReference>
<comment type="subcellular location">
    <subcellularLocation>
        <location evidence="1 3">Nucleus</location>
    </subcellularLocation>
</comment>
<reference evidence="6" key="1">
    <citation type="submission" date="2019-11" db="EMBL/GenBank/DDBJ databases">
        <authorList>
            <person name="Liu Y."/>
            <person name="Hou J."/>
            <person name="Li T.-Q."/>
            <person name="Guan C.-H."/>
            <person name="Wu X."/>
            <person name="Wu H.-Z."/>
            <person name="Ling F."/>
            <person name="Zhang R."/>
            <person name="Shi X.-G."/>
            <person name="Ren J.-P."/>
            <person name="Chen E.-F."/>
            <person name="Sun J.-M."/>
        </authorList>
    </citation>
    <scope>NUCLEOTIDE SEQUENCE</scope>
    <source>
        <strain evidence="6">Adult_tree_wgs_1</strain>
        <tissue evidence="6">Leaves</tissue>
    </source>
</reference>
<dbReference type="PANTHER" id="PTHR31874:SF25">
    <property type="entry name" value="CCT MOTIF FAMILY PROTEIN"/>
    <property type="match status" value="1"/>
</dbReference>
<dbReference type="InterPro" id="IPR010402">
    <property type="entry name" value="CCT_domain"/>
</dbReference>
<proteinExistence type="predicted"/>
<feature type="compositionally biased region" description="Basic residues" evidence="4">
    <location>
        <begin position="7"/>
        <end position="17"/>
    </location>
</feature>
<organism evidence="6 7">
    <name type="scientific">Rhododendron simsii</name>
    <name type="common">Sims's rhododendron</name>
    <dbReference type="NCBI Taxonomy" id="118357"/>
    <lineage>
        <taxon>Eukaryota</taxon>
        <taxon>Viridiplantae</taxon>
        <taxon>Streptophyta</taxon>
        <taxon>Embryophyta</taxon>
        <taxon>Tracheophyta</taxon>
        <taxon>Spermatophyta</taxon>
        <taxon>Magnoliopsida</taxon>
        <taxon>eudicotyledons</taxon>
        <taxon>Gunneridae</taxon>
        <taxon>Pentapetalae</taxon>
        <taxon>asterids</taxon>
        <taxon>Ericales</taxon>
        <taxon>Ericaceae</taxon>
        <taxon>Ericoideae</taxon>
        <taxon>Rhodoreae</taxon>
        <taxon>Rhododendron</taxon>
    </lineage>
</organism>
<accession>A0A834LCS6</accession>
<feature type="compositionally biased region" description="Polar residues" evidence="4">
    <location>
        <begin position="27"/>
        <end position="45"/>
    </location>
</feature>
<evidence type="ECO:0000313" key="6">
    <source>
        <dbReference type="EMBL" id="KAF7130335.1"/>
    </source>
</evidence>
<dbReference type="PROSITE" id="PS51017">
    <property type="entry name" value="CCT"/>
    <property type="match status" value="1"/>
</dbReference>
<dbReference type="PANTHER" id="PTHR31874">
    <property type="entry name" value="CCT MOTIF FAMILY PROTEIN, EXPRESSED"/>
    <property type="match status" value="1"/>
</dbReference>
<dbReference type="Proteomes" id="UP000626092">
    <property type="component" value="Unassembled WGS sequence"/>
</dbReference>
<dbReference type="EMBL" id="WJXA01000010">
    <property type="protein sequence ID" value="KAF7130335.1"/>
    <property type="molecule type" value="Genomic_DNA"/>
</dbReference>